<organism evidence="12">
    <name type="scientific">Candidatus Heimdallarchaeum endolithica</name>
    <dbReference type="NCBI Taxonomy" id="2876572"/>
    <lineage>
        <taxon>Archaea</taxon>
        <taxon>Promethearchaeati</taxon>
        <taxon>Candidatus Heimdallarchaeota</taxon>
        <taxon>Candidatus Heimdallarchaeia (ex Rinke et al. 2021) (nom. nud.)</taxon>
        <taxon>Candidatus Heimdallarchaeales</taxon>
        <taxon>Candidatus Heimdallarchaeaceae</taxon>
        <taxon>Candidatus Heimdallarchaeum</taxon>
    </lineage>
</organism>
<feature type="transmembrane region" description="Helical" evidence="9">
    <location>
        <begin position="229"/>
        <end position="251"/>
    </location>
</feature>
<feature type="transmembrane region" description="Helical" evidence="9">
    <location>
        <begin position="330"/>
        <end position="352"/>
    </location>
</feature>
<dbReference type="FunFam" id="3.40.50.300:FF:000854">
    <property type="entry name" value="Multidrug ABC transporter ATP-binding protein"/>
    <property type="match status" value="1"/>
</dbReference>
<evidence type="ECO:0000256" key="3">
    <source>
        <dbReference type="ARBA" id="ARBA00022475"/>
    </source>
</evidence>
<dbReference type="GO" id="GO:0140359">
    <property type="term" value="F:ABC-type transporter activity"/>
    <property type="evidence" value="ECO:0007669"/>
    <property type="project" value="InterPro"/>
</dbReference>
<dbReference type="Gene3D" id="1.20.1560.10">
    <property type="entry name" value="ABC transporter type 1, transmembrane domain"/>
    <property type="match status" value="1"/>
</dbReference>
<feature type="transmembrane region" description="Helical" evidence="9">
    <location>
        <begin position="409"/>
        <end position="432"/>
    </location>
</feature>
<evidence type="ECO:0000259" key="10">
    <source>
        <dbReference type="PROSITE" id="PS50893"/>
    </source>
</evidence>
<dbReference type="Pfam" id="PF00005">
    <property type="entry name" value="ABC_tran"/>
    <property type="match status" value="1"/>
</dbReference>
<dbReference type="SUPFAM" id="SSF52540">
    <property type="entry name" value="P-loop containing nucleoside triphosphate hydrolases"/>
    <property type="match status" value="1"/>
</dbReference>
<dbReference type="InterPro" id="IPR027417">
    <property type="entry name" value="P-loop_NTPase"/>
</dbReference>
<dbReference type="InterPro" id="IPR003593">
    <property type="entry name" value="AAA+_ATPase"/>
</dbReference>
<evidence type="ECO:0000256" key="7">
    <source>
        <dbReference type="ARBA" id="ARBA00022989"/>
    </source>
</evidence>
<reference evidence="12" key="1">
    <citation type="journal article" date="2022" name="Nat. Microbiol.">
        <title>Unique mobile elements and scalable gene flow at the prokaryote-eukaryote boundary revealed by circularized Asgard archaea genomes.</title>
        <authorList>
            <person name="Wu F."/>
            <person name="Speth D.R."/>
            <person name="Philosof A."/>
            <person name="Cremiere A."/>
            <person name="Narayanan A."/>
            <person name="Barco R.A."/>
            <person name="Connon S.A."/>
            <person name="Amend J.P."/>
            <person name="Antoshechkin I.A."/>
            <person name="Orphan V.J."/>
        </authorList>
    </citation>
    <scope>NUCLEOTIDE SEQUENCE</scope>
    <source>
        <strain evidence="12">PR6</strain>
    </source>
</reference>
<dbReference type="PROSITE" id="PS50893">
    <property type="entry name" value="ABC_TRANSPORTER_2"/>
    <property type="match status" value="1"/>
</dbReference>
<evidence type="ECO:0000256" key="9">
    <source>
        <dbReference type="SAM" id="Phobius"/>
    </source>
</evidence>
<feature type="domain" description="ABC transmembrane type-1" evidence="11">
    <location>
        <begin position="230"/>
        <end position="472"/>
    </location>
</feature>
<evidence type="ECO:0000256" key="1">
    <source>
        <dbReference type="ARBA" id="ARBA00004651"/>
    </source>
</evidence>
<dbReference type="InterPro" id="IPR017871">
    <property type="entry name" value="ABC_transporter-like_CS"/>
</dbReference>
<keyword evidence="5" id="KW-0547">Nucleotide-binding</keyword>
<comment type="subcellular location">
    <subcellularLocation>
        <location evidence="1">Cell membrane</location>
        <topology evidence="1">Multi-pass membrane protein</topology>
    </subcellularLocation>
</comment>
<keyword evidence="7 9" id="KW-1133">Transmembrane helix</keyword>
<proteinExistence type="predicted"/>
<dbReference type="InterPro" id="IPR036640">
    <property type="entry name" value="ABC1_TM_sf"/>
</dbReference>
<dbReference type="InterPro" id="IPR003439">
    <property type="entry name" value="ABC_transporter-like_ATP-bd"/>
</dbReference>
<dbReference type="InterPro" id="IPR011527">
    <property type="entry name" value="ABC1_TM_dom"/>
</dbReference>
<evidence type="ECO:0000256" key="5">
    <source>
        <dbReference type="ARBA" id="ARBA00022741"/>
    </source>
</evidence>
<dbReference type="PANTHER" id="PTHR24221:SF276">
    <property type="entry name" value="ABC TRANSPORTER, ATP-BINDING_PERMEASE PROTEIN"/>
    <property type="match status" value="1"/>
</dbReference>
<keyword evidence="6 12" id="KW-0067">ATP-binding</keyword>
<dbReference type="PROSITE" id="PS50929">
    <property type="entry name" value="ABC_TM1F"/>
    <property type="match status" value="1"/>
</dbReference>
<feature type="transmembrane region" description="Helical" evidence="9">
    <location>
        <begin position="452"/>
        <end position="470"/>
    </location>
</feature>
<dbReference type="GO" id="GO:0016887">
    <property type="term" value="F:ATP hydrolysis activity"/>
    <property type="evidence" value="ECO:0007669"/>
    <property type="project" value="InterPro"/>
</dbReference>
<keyword evidence="8 9" id="KW-0472">Membrane</keyword>
<keyword evidence="2" id="KW-0813">Transport</keyword>
<evidence type="ECO:0000256" key="4">
    <source>
        <dbReference type="ARBA" id="ARBA00022692"/>
    </source>
</evidence>
<evidence type="ECO:0000256" key="6">
    <source>
        <dbReference type="ARBA" id="ARBA00022840"/>
    </source>
</evidence>
<evidence type="ECO:0000259" key="11">
    <source>
        <dbReference type="PROSITE" id="PS50929"/>
    </source>
</evidence>
<evidence type="ECO:0000313" key="12">
    <source>
        <dbReference type="EMBL" id="UJG43144.1"/>
    </source>
</evidence>
<dbReference type="GO" id="GO:0005886">
    <property type="term" value="C:plasma membrane"/>
    <property type="evidence" value="ECO:0007669"/>
    <property type="project" value="UniProtKB-SubCell"/>
</dbReference>
<dbReference type="SMART" id="SM00382">
    <property type="entry name" value="AAA"/>
    <property type="match status" value="1"/>
</dbReference>
<evidence type="ECO:0000256" key="8">
    <source>
        <dbReference type="ARBA" id="ARBA00023136"/>
    </source>
</evidence>
<dbReference type="InterPro" id="IPR039421">
    <property type="entry name" value="Type_1_exporter"/>
</dbReference>
<dbReference type="Pfam" id="PF00664">
    <property type="entry name" value="ABC_membrane"/>
    <property type="match status" value="1"/>
</dbReference>
<sequence length="750" mass="84067">MMRVLKYVKTHIFFILIAIGLLFAQANLELSLPDYMSDIVDKGIQQGGIEYAVPIAIRQSKMENIFVFVAPENQTKVLSDYRLVTENSSDYQELTDSYPILQNESIYLLNENVKKKTLEEYEGILINAIVTSTVFEQIATNNSQVVNATEIYEMLGIDPSTLPPGTSLFDVVKTLPLEQRLLISSAIANKFKETGEMMLKQVAIFVVRAEYEIIGIDTDKIQLMYILKAGALMLGVTLLSVLCVIGVGYIASKTSAGIARNIRSDLFEKVENFSRSEFDTFSTASLITRSTNDVTQIQTVTFMIIRMVFYAPILGVGAIIHALAKSKNMWWLIGVAVALLMILIIIIFLVAVPKFKLLQKLTDRINRVARENLSGILVIRAFNREKYEEKRFDVENRDLTAVSLFVNRLLVILMPFMMLVMNGMMISIIWIGAHQVSDGAMQVGDMMAFMQYAMQIVISFLMLTMMFIILPRAVVSAKRINEVLITEPRIEDPEQPKKFPEPFQGKVEFSNVCFRYPGAKKCAVENVTFTANPGETVAFIGPTGSGKSTIVNLIPRFYDVTEGTIKIDGIDIREVTQHDLRDKIGFVPQKTTLFSGTIESNLRFADENATEETLYEALEIAQAIDFVKSKPKGLKTEIAQKGANVSGGQKQRLAIARALVKRAPIYIFDDSFSALDFKTESRLRKALREKTGKSTVFLVSQRISTIKNSDLIIVLDGGKIIGKGTHEELMETCEMYRSIATSQLELEELK</sequence>
<dbReference type="PANTHER" id="PTHR24221">
    <property type="entry name" value="ATP-BINDING CASSETTE SUB-FAMILY B"/>
    <property type="match status" value="1"/>
</dbReference>
<dbReference type="Gene3D" id="3.40.50.300">
    <property type="entry name" value="P-loop containing nucleotide triphosphate hydrolases"/>
    <property type="match status" value="1"/>
</dbReference>
<evidence type="ECO:0000256" key="2">
    <source>
        <dbReference type="ARBA" id="ARBA00022448"/>
    </source>
</evidence>
<feature type="transmembrane region" description="Helical" evidence="9">
    <location>
        <begin position="307"/>
        <end position="324"/>
    </location>
</feature>
<dbReference type="EMBL" id="CP084167">
    <property type="protein sequence ID" value="UJG43144.1"/>
    <property type="molecule type" value="Genomic_DNA"/>
</dbReference>
<dbReference type="SUPFAM" id="SSF90123">
    <property type="entry name" value="ABC transporter transmembrane region"/>
    <property type="match status" value="1"/>
</dbReference>
<feature type="domain" description="ABC transporter" evidence="10">
    <location>
        <begin position="507"/>
        <end position="742"/>
    </location>
</feature>
<keyword evidence="4 9" id="KW-0812">Transmembrane</keyword>
<accession>A0A9Y1BRQ6</accession>
<gene>
    <name evidence="12" type="ORF">K9W46_12310</name>
</gene>
<dbReference type="AlphaFoldDB" id="A0A9Y1BRQ6"/>
<dbReference type="PROSITE" id="PS00211">
    <property type="entry name" value="ABC_TRANSPORTER_1"/>
    <property type="match status" value="1"/>
</dbReference>
<dbReference type="CDD" id="cd18548">
    <property type="entry name" value="ABC_6TM_Tm287_like"/>
    <property type="match status" value="1"/>
</dbReference>
<dbReference type="Proteomes" id="UP001200513">
    <property type="component" value="Chromosome"/>
</dbReference>
<name>A0A9Y1BRQ6_9ARCH</name>
<dbReference type="GO" id="GO:0005524">
    <property type="term" value="F:ATP binding"/>
    <property type="evidence" value="ECO:0007669"/>
    <property type="project" value="UniProtKB-KW"/>
</dbReference>
<protein>
    <submittedName>
        <fullName evidence="12">ABC transporter ATP-binding protein/permease</fullName>
    </submittedName>
</protein>
<keyword evidence="3" id="KW-1003">Cell membrane</keyword>